<accession>M0A8H7</accession>
<dbReference type="Proteomes" id="UP000011693">
    <property type="component" value="Unassembled WGS sequence"/>
</dbReference>
<proteinExistence type="predicted"/>
<feature type="compositionally biased region" description="Acidic residues" evidence="1">
    <location>
        <begin position="18"/>
        <end position="27"/>
    </location>
</feature>
<gene>
    <name evidence="3" type="ORF">C482_17278</name>
</gene>
<sequence length="134" mass="14803">MTNSHRERNGERVTGTDTDTDTDSDTDSDTKTGTESASKPTTSPEHDDDTDQRQPNARVLSGSPSPASAATEHMSSTDDVLESDPKAVLERIVVQHEDEPNRWTLVPQEGTAEERLTAWLSADEDIFVDRSMMR</sequence>
<dbReference type="Pfam" id="PF24351">
    <property type="entry name" value="DUF7511"/>
    <property type="match status" value="1"/>
</dbReference>
<dbReference type="OrthoDB" id="186853at2157"/>
<feature type="compositionally biased region" description="Polar residues" evidence="1">
    <location>
        <begin position="62"/>
        <end position="78"/>
    </location>
</feature>
<keyword evidence="4" id="KW-1185">Reference proteome</keyword>
<evidence type="ECO:0000313" key="4">
    <source>
        <dbReference type="Proteomes" id="UP000011693"/>
    </source>
</evidence>
<protein>
    <recommendedName>
        <fullName evidence="2">DUF7511 domain-containing protein</fullName>
    </recommendedName>
</protein>
<organism evidence="3 4">
    <name type="scientific">Natrialba chahannaoensis JCM 10990</name>
    <dbReference type="NCBI Taxonomy" id="1227492"/>
    <lineage>
        <taxon>Archaea</taxon>
        <taxon>Methanobacteriati</taxon>
        <taxon>Methanobacteriota</taxon>
        <taxon>Stenosarchaea group</taxon>
        <taxon>Halobacteria</taxon>
        <taxon>Halobacteriales</taxon>
        <taxon>Natrialbaceae</taxon>
        <taxon>Natrialba</taxon>
    </lineage>
</organism>
<reference evidence="3 4" key="1">
    <citation type="journal article" date="2014" name="PLoS Genet.">
        <title>Phylogenetically driven sequencing of extremely halophilic archaea reveals strategies for static and dynamic osmo-response.</title>
        <authorList>
            <person name="Becker E.A."/>
            <person name="Seitzer P.M."/>
            <person name="Tritt A."/>
            <person name="Larsen D."/>
            <person name="Krusor M."/>
            <person name="Yao A.I."/>
            <person name="Wu D."/>
            <person name="Madern D."/>
            <person name="Eisen J.A."/>
            <person name="Darling A.E."/>
            <person name="Facciotti M.T."/>
        </authorList>
    </citation>
    <scope>NUCLEOTIDE SEQUENCE [LARGE SCALE GENOMIC DNA]</scope>
    <source>
        <strain evidence="3 4">JCM 10990</strain>
    </source>
</reference>
<dbReference type="AlphaFoldDB" id="M0A8H7"/>
<dbReference type="InterPro" id="IPR055933">
    <property type="entry name" value="DUF7511"/>
</dbReference>
<evidence type="ECO:0000313" key="3">
    <source>
        <dbReference type="EMBL" id="ELY94849.1"/>
    </source>
</evidence>
<dbReference type="PATRIC" id="fig|1227492.4.peg.3444"/>
<evidence type="ECO:0000259" key="2">
    <source>
        <dbReference type="Pfam" id="PF24351"/>
    </source>
</evidence>
<feature type="compositionally biased region" description="Basic and acidic residues" evidence="1">
    <location>
        <begin position="1"/>
        <end position="11"/>
    </location>
</feature>
<comment type="caution">
    <text evidence="3">The sequence shown here is derived from an EMBL/GenBank/DDBJ whole genome shotgun (WGS) entry which is preliminary data.</text>
</comment>
<dbReference type="RefSeq" id="WP_006168965.1">
    <property type="nucleotide sequence ID" value="NZ_AOIN01000092.1"/>
</dbReference>
<feature type="domain" description="DUF7511" evidence="2">
    <location>
        <begin position="89"/>
        <end position="134"/>
    </location>
</feature>
<dbReference type="EMBL" id="AOIN01000092">
    <property type="protein sequence ID" value="ELY94849.1"/>
    <property type="molecule type" value="Genomic_DNA"/>
</dbReference>
<evidence type="ECO:0000256" key="1">
    <source>
        <dbReference type="SAM" id="MobiDB-lite"/>
    </source>
</evidence>
<name>M0A8H7_9EURY</name>
<feature type="region of interest" description="Disordered" evidence="1">
    <location>
        <begin position="1"/>
        <end position="84"/>
    </location>
</feature>